<evidence type="ECO:0000313" key="2">
    <source>
        <dbReference type="EMBL" id="PIL24750.1"/>
    </source>
</evidence>
<protein>
    <submittedName>
        <fullName evidence="2">Uncharacterized protein</fullName>
    </submittedName>
</protein>
<name>A0A2G8RTC7_9APHY</name>
<comment type="caution">
    <text evidence="2">The sequence shown here is derived from an EMBL/GenBank/DDBJ whole genome shotgun (WGS) entry which is preliminary data.</text>
</comment>
<evidence type="ECO:0000256" key="1">
    <source>
        <dbReference type="SAM" id="Phobius"/>
    </source>
</evidence>
<gene>
    <name evidence="2" type="ORF">GSI_12636</name>
</gene>
<sequence>MMGSRTASDNEAVEVEGVETGVGRSRPPPEVWKVNLKRSLTLPLRSQYESSRWYAPIGISSSSGKYLLCAFFSSTSFAAASASASNSKRHAMAYTLSGLCLARARSFLLVILTASAIWYFNAASKMERNSWIVPKAGSSTG</sequence>
<keyword evidence="1" id="KW-0472">Membrane</keyword>
<reference evidence="2 3" key="1">
    <citation type="journal article" date="2015" name="Sci. Rep.">
        <title>Chromosome-level genome map provides insights into diverse defense mechanisms in the medicinal fungus Ganoderma sinense.</title>
        <authorList>
            <person name="Zhu Y."/>
            <person name="Xu J."/>
            <person name="Sun C."/>
            <person name="Zhou S."/>
            <person name="Xu H."/>
            <person name="Nelson D.R."/>
            <person name="Qian J."/>
            <person name="Song J."/>
            <person name="Luo H."/>
            <person name="Xiang L."/>
            <person name="Li Y."/>
            <person name="Xu Z."/>
            <person name="Ji A."/>
            <person name="Wang L."/>
            <person name="Lu S."/>
            <person name="Hayward A."/>
            <person name="Sun W."/>
            <person name="Li X."/>
            <person name="Schwartz D.C."/>
            <person name="Wang Y."/>
            <person name="Chen S."/>
        </authorList>
    </citation>
    <scope>NUCLEOTIDE SEQUENCE [LARGE SCALE GENOMIC DNA]</scope>
    <source>
        <strain evidence="2 3">ZZ0214-1</strain>
    </source>
</reference>
<feature type="transmembrane region" description="Helical" evidence="1">
    <location>
        <begin position="104"/>
        <end position="122"/>
    </location>
</feature>
<evidence type="ECO:0000313" key="3">
    <source>
        <dbReference type="Proteomes" id="UP000230002"/>
    </source>
</evidence>
<keyword evidence="1" id="KW-1133">Transmembrane helix</keyword>
<keyword evidence="1" id="KW-0812">Transmembrane</keyword>
<organism evidence="2 3">
    <name type="scientific">Ganoderma sinense ZZ0214-1</name>
    <dbReference type="NCBI Taxonomy" id="1077348"/>
    <lineage>
        <taxon>Eukaryota</taxon>
        <taxon>Fungi</taxon>
        <taxon>Dikarya</taxon>
        <taxon>Basidiomycota</taxon>
        <taxon>Agaricomycotina</taxon>
        <taxon>Agaricomycetes</taxon>
        <taxon>Polyporales</taxon>
        <taxon>Polyporaceae</taxon>
        <taxon>Ganoderma</taxon>
    </lineage>
</organism>
<dbReference type="Proteomes" id="UP000230002">
    <property type="component" value="Unassembled WGS sequence"/>
</dbReference>
<dbReference type="EMBL" id="AYKW01000056">
    <property type="protein sequence ID" value="PIL24750.1"/>
    <property type="molecule type" value="Genomic_DNA"/>
</dbReference>
<dbReference type="AlphaFoldDB" id="A0A2G8RTC7"/>
<proteinExistence type="predicted"/>
<accession>A0A2G8RTC7</accession>
<keyword evidence="3" id="KW-1185">Reference proteome</keyword>